<gene>
    <name evidence="3" type="ORF">CBYS24578_00014698</name>
</gene>
<protein>
    <submittedName>
        <fullName evidence="3">Uncharacterized protein</fullName>
    </submittedName>
</protein>
<dbReference type="EMBL" id="CABFNO020001465">
    <property type="protein sequence ID" value="CAG9989156.1"/>
    <property type="molecule type" value="Genomic_DNA"/>
</dbReference>
<accession>A0A9N9Y644</accession>
<dbReference type="AlphaFoldDB" id="A0A9N9Y644"/>
<proteinExistence type="predicted"/>
<sequence>MKSFAAISVLVPFFFGQQVVANKDVVTLYAKSNAYIQEASATLVLGDVPNPITGDVALWSAIMMENQASFLQGVTENAPAGLGYCNNLGKQWCNFAYALINGSSEPKNGTPVKAAPGSRVKTHYKLNSSTQEWDQNVYIDNQLVSSISTSKGQHGWIFYISVECAAGTCSTAPAHSWEDVTITLSQADSSFGHTGNWDQGATGGEMSTSDGGKTWKLTSLKIPAINA</sequence>
<evidence type="ECO:0000256" key="2">
    <source>
        <dbReference type="SAM" id="SignalP"/>
    </source>
</evidence>
<dbReference type="OrthoDB" id="5086500at2759"/>
<feature type="signal peptide" evidence="2">
    <location>
        <begin position="1"/>
        <end position="21"/>
    </location>
</feature>
<name>A0A9N9Y644_9HYPO</name>
<dbReference type="Proteomes" id="UP000754883">
    <property type="component" value="Unassembled WGS sequence"/>
</dbReference>
<organism evidence="3 4">
    <name type="scientific">Clonostachys byssicola</name>
    <dbReference type="NCBI Taxonomy" id="160290"/>
    <lineage>
        <taxon>Eukaryota</taxon>
        <taxon>Fungi</taxon>
        <taxon>Dikarya</taxon>
        <taxon>Ascomycota</taxon>
        <taxon>Pezizomycotina</taxon>
        <taxon>Sordariomycetes</taxon>
        <taxon>Hypocreomycetidae</taxon>
        <taxon>Hypocreales</taxon>
        <taxon>Bionectriaceae</taxon>
        <taxon>Clonostachys</taxon>
    </lineage>
</organism>
<comment type="caution">
    <text evidence="3">The sequence shown here is derived from an EMBL/GenBank/DDBJ whole genome shotgun (WGS) entry which is preliminary data.</text>
</comment>
<reference evidence="3" key="1">
    <citation type="submission" date="2021-10" db="EMBL/GenBank/DDBJ databases">
        <authorList>
            <person name="Piombo E."/>
        </authorList>
    </citation>
    <scope>NUCLEOTIDE SEQUENCE</scope>
</reference>
<keyword evidence="4" id="KW-1185">Reference proteome</keyword>
<evidence type="ECO:0000313" key="3">
    <source>
        <dbReference type="EMBL" id="CAG9989156.1"/>
    </source>
</evidence>
<feature type="compositionally biased region" description="Polar residues" evidence="1">
    <location>
        <begin position="193"/>
        <end position="211"/>
    </location>
</feature>
<keyword evidence="2" id="KW-0732">Signal</keyword>
<feature type="region of interest" description="Disordered" evidence="1">
    <location>
        <begin position="193"/>
        <end position="212"/>
    </location>
</feature>
<feature type="chain" id="PRO_5040481888" evidence="2">
    <location>
        <begin position="22"/>
        <end position="227"/>
    </location>
</feature>
<evidence type="ECO:0000256" key="1">
    <source>
        <dbReference type="SAM" id="MobiDB-lite"/>
    </source>
</evidence>
<evidence type="ECO:0000313" key="4">
    <source>
        <dbReference type="Proteomes" id="UP000754883"/>
    </source>
</evidence>